<dbReference type="PRINTS" id="PR00463">
    <property type="entry name" value="EP450I"/>
</dbReference>
<evidence type="ECO:0000256" key="10">
    <source>
        <dbReference type="PIRSR" id="PIRSR602401-1"/>
    </source>
</evidence>
<dbReference type="SUPFAM" id="SSF48264">
    <property type="entry name" value="Cytochrome P450"/>
    <property type="match status" value="1"/>
</dbReference>
<dbReference type="InterPro" id="IPR036396">
    <property type="entry name" value="Cyt_P450_sf"/>
</dbReference>
<evidence type="ECO:0000256" key="6">
    <source>
        <dbReference type="ARBA" id="ARBA00023002"/>
    </source>
</evidence>
<dbReference type="GO" id="GO:0016020">
    <property type="term" value="C:membrane"/>
    <property type="evidence" value="ECO:0007669"/>
    <property type="project" value="UniProtKB-SubCell"/>
</dbReference>
<evidence type="ECO:0000256" key="8">
    <source>
        <dbReference type="ARBA" id="ARBA00023033"/>
    </source>
</evidence>
<dbReference type="Gene3D" id="1.10.630.10">
    <property type="entry name" value="Cytochrome P450"/>
    <property type="match status" value="1"/>
</dbReference>
<dbReference type="PANTHER" id="PTHR47943:SF2">
    <property type="entry name" value="CYTOCHROME P450"/>
    <property type="match status" value="1"/>
</dbReference>
<comment type="subcellular location">
    <subcellularLocation>
        <location evidence="2">Membrane</location>
        <topology evidence="2">Single-pass membrane protein</topology>
    </subcellularLocation>
</comment>
<name>A0A8S0SLC3_OLEEU</name>
<protein>
    <submittedName>
        <fullName evidence="13">Cytochrome P450 CYP736A12-like</fullName>
    </submittedName>
</protein>
<keyword evidence="4 10" id="KW-0349">Heme</keyword>
<keyword evidence="6 11" id="KW-0560">Oxidoreductase</keyword>
<keyword evidence="14" id="KW-1185">Reference proteome</keyword>
<dbReference type="GO" id="GO:0016705">
    <property type="term" value="F:oxidoreductase activity, acting on paired donors, with incorporation or reduction of molecular oxygen"/>
    <property type="evidence" value="ECO:0007669"/>
    <property type="project" value="InterPro"/>
</dbReference>
<dbReference type="Pfam" id="PF00067">
    <property type="entry name" value="p450"/>
    <property type="match status" value="1"/>
</dbReference>
<evidence type="ECO:0000256" key="3">
    <source>
        <dbReference type="ARBA" id="ARBA00010617"/>
    </source>
</evidence>
<dbReference type="FunFam" id="1.10.630.10:FF:000011">
    <property type="entry name" value="Cytochrome P450 83B1"/>
    <property type="match status" value="1"/>
</dbReference>
<keyword evidence="8 11" id="KW-0503">Monooxygenase</keyword>
<comment type="similarity">
    <text evidence="3 11">Belongs to the cytochrome P450 family.</text>
</comment>
<dbReference type="GO" id="GO:0005506">
    <property type="term" value="F:iron ion binding"/>
    <property type="evidence" value="ECO:0007669"/>
    <property type="project" value="InterPro"/>
</dbReference>
<comment type="cofactor">
    <cofactor evidence="1 10">
        <name>heme</name>
        <dbReference type="ChEBI" id="CHEBI:30413"/>
    </cofactor>
</comment>
<feature type="chain" id="PRO_5035875673" evidence="12">
    <location>
        <begin position="24"/>
        <end position="497"/>
    </location>
</feature>
<reference evidence="13 14" key="1">
    <citation type="submission" date="2019-12" db="EMBL/GenBank/DDBJ databases">
        <authorList>
            <person name="Alioto T."/>
            <person name="Alioto T."/>
            <person name="Gomez Garrido J."/>
        </authorList>
    </citation>
    <scope>NUCLEOTIDE SEQUENCE [LARGE SCALE GENOMIC DNA]</scope>
</reference>
<evidence type="ECO:0000256" key="2">
    <source>
        <dbReference type="ARBA" id="ARBA00004167"/>
    </source>
</evidence>
<evidence type="ECO:0000256" key="12">
    <source>
        <dbReference type="SAM" id="SignalP"/>
    </source>
</evidence>
<dbReference type="PROSITE" id="PS00086">
    <property type="entry name" value="CYTOCHROME_P450"/>
    <property type="match status" value="1"/>
</dbReference>
<evidence type="ECO:0000256" key="1">
    <source>
        <dbReference type="ARBA" id="ARBA00001971"/>
    </source>
</evidence>
<proteinExistence type="inferred from homology"/>
<keyword evidence="9" id="KW-0472">Membrane</keyword>
<organism evidence="13 14">
    <name type="scientific">Olea europaea subsp. europaea</name>
    <dbReference type="NCBI Taxonomy" id="158383"/>
    <lineage>
        <taxon>Eukaryota</taxon>
        <taxon>Viridiplantae</taxon>
        <taxon>Streptophyta</taxon>
        <taxon>Embryophyta</taxon>
        <taxon>Tracheophyta</taxon>
        <taxon>Spermatophyta</taxon>
        <taxon>Magnoliopsida</taxon>
        <taxon>eudicotyledons</taxon>
        <taxon>Gunneridae</taxon>
        <taxon>Pentapetalae</taxon>
        <taxon>asterids</taxon>
        <taxon>lamiids</taxon>
        <taxon>Lamiales</taxon>
        <taxon>Oleaceae</taxon>
        <taxon>Oleeae</taxon>
        <taxon>Olea</taxon>
    </lineage>
</organism>
<dbReference type="EMBL" id="CACTIH010005447">
    <property type="protein sequence ID" value="CAA2993225.1"/>
    <property type="molecule type" value="Genomic_DNA"/>
</dbReference>
<evidence type="ECO:0000256" key="5">
    <source>
        <dbReference type="ARBA" id="ARBA00022723"/>
    </source>
</evidence>
<dbReference type="OrthoDB" id="2789670at2759"/>
<dbReference type="CDD" id="cd11072">
    <property type="entry name" value="CYP71-like"/>
    <property type="match status" value="1"/>
</dbReference>
<keyword evidence="12" id="KW-0732">Signal</keyword>
<dbReference type="GO" id="GO:0020037">
    <property type="term" value="F:heme binding"/>
    <property type="evidence" value="ECO:0007669"/>
    <property type="project" value="InterPro"/>
</dbReference>
<accession>A0A8S0SLC3</accession>
<evidence type="ECO:0000256" key="9">
    <source>
        <dbReference type="ARBA" id="ARBA00023136"/>
    </source>
</evidence>
<comment type="caution">
    <text evidence="13">The sequence shown here is derived from an EMBL/GenBank/DDBJ whole genome shotgun (WGS) entry which is preliminary data.</text>
</comment>
<dbReference type="GO" id="GO:0004497">
    <property type="term" value="F:monooxygenase activity"/>
    <property type="evidence" value="ECO:0007669"/>
    <property type="project" value="UniProtKB-KW"/>
</dbReference>
<evidence type="ECO:0000256" key="7">
    <source>
        <dbReference type="ARBA" id="ARBA00023004"/>
    </source>
</evidence>
<feature type="binding site" description="axial binding residue" evidence="10">
    <location>
        <position position="437"/>
    </location>
    <ligand>
        <name>heme</name>
        <dbReference type="ChEBI" id="CHEBI:30413"/>
    </ligand>
    <ligandPart>
        <name>Fe</name>
        <dbReference type="ChEBI" id="CHEBI:18248"/>
    </ligandPart>
</feature>
<dbReference type="PANTHER" id="PTHR47943">
    <property type="entry name" value="CYTOCHROME P450 93A3-LIKE"/>
    <property type="match status" value="1"/>
</dbReference>
<feature type="signal peptide" evidence="12">
    <location>
        <begin position="1"/>
        <end position="23"/>
    </location>
</feature>
<keyword evidence="7 10" id="KW-0408">Iron</keyword>
<keyword evidence="5 10" id="KW-0479">Metal-binding</keyword>
<dbReference type="InterPro" id="IPR017972">
    <property type="entry name" value="Cyt_P450_CS"/>
</dbReference>
<evidence type="ECO:0000256" key="4">
    <source>
        <dbReference type="ARBA" id="ARBA00022617"/>
    </source>
</evidence>
<sequence>MAWISIAVLILIAFVYLLPQLLSSNKKKKLPPGPRGLPIIGHFHLLGKNPHQDLYRIAKKHGPIMHMRLGYVPAIVVSSPDAAELFLKTYDHVFCSRPHHESSKYVGYEQKNITFGKYGPYWRNIRKHCTLELLSNLKINQFQAMRRTEVELLVSSLIGASKIGETVDVSTKIASLSADITCLMVFGKKYEDTDLDGKGFKAVVKEAVQVAAIPNLGDYFPYLGVLDLQGLTGKMKALAKVFDGFLEKIIEDHVQYKEDYKQTKDFVDTMMAIMESGDASFEFDRSHVKAVLLDIFITGMDTSAAAVEWVLSELIKHPEVMKKLQKELDAVIGLDRMVEESDLDNLEYLNMVIKETFRLHPVAPLLLPHKSMEDCVVDGYHLPKASRIIVNTWAIGRDPNVWAEAEKFQPERFLGSDIDLRGRNYQLIPFGSGRRGCPGLQLGMVVVRLLVAQLVHCFDWELPNGMLPSDLDMAEYFGLVTTRAENLMAIPTYRLHK</sequence>
<dbReference type="InterPro" id="IPR001128">
    <property type="entry name" value="Cyt_P450"/>
</dbReference>
<evidence type="ECO:0000313" key="14">
    <source>
        <dbReference type="Proteomes" id="UP000594638"/>
    </source>
</evidence>
<dbReference type="AlphaFoldDB" id="A0A8S0SLC3"/>
<dbReference type="PRINTS" id="PR00385">
    <property type="entry name" value="P450"/>
</dbReference>
<dbReference type="Gramene" id="OE9A073920T1">
    <property type="protein sequence ID" value="OE9A073920C1"/>
    <property type="gene ID" value="OE9A073920"/>
</dbReference>
<evidence type="ECO:0000256" key="11">
    <source>
        <dbReference type="RuleBase" id="RU000461"/>
    </source>
</evidence>
<gene>
    <name evidence="13" type="ORF">OLEA9_A073920</name>
</gene>
<evidence type="ECO:0000313" key="13">
    <source>
        <dbReference type="EMBL" id="CAA2993225.1"/>
    </source>
</evidence>
<dbReference type="InterPro" id="IPR002401">
    <property type="entry name" value="Cyt_P450_E_grp-I"/>
</dbReference>
<dbReference type="Proteomes" id="UP000594638">
    <property type="component" value="Unassembled WGS sequence"/>
</dbReference>